<reference evidence="2" key="2">
    <citation type="submission" date="2025-08" db="UniProtKB">
        <authorList>
            <consortium name="RefSeq"/>
        </authorList>
    </citation>
    <scope>IDENTIFICATION</scope>
    <source>
        <tissue evidence="2">Leaf</tissue>
    </source>
</reference>
<dbReference type="RefSeq" id="XP_075088357.1">
    <property type="nucleotide sequence ID" value="XM_075232256.1"/>
</dbReference>
<name>A0AC58STS3_TOBAC</name>
<reference evidence="1" key="1">
    <citation type="journal article" date="2014" name="Nat. Commun.">
        <title>The tobacco genome sequence and its comparison with those of tomato and potato.</title>
        <authorList>
            <person name="Sierro N."/>
            <person name="Battey J.N."/>
            <person name="Ouadi S."/>
            <person name="Bakaher N."/>
            <person name="Bovet L."/>
            <person name="Willig A."/>
            <person name="Goepfert S."/>
            <person name="Peitsch M.C."/>
            <person name="Ivanov N.V."/>
        </authorList>
    </citation>
    <scope>NUCLEOTIDE SEQUENCE [LARGE SCALE GENOMIC DNA]</scope>
</reference>
<keyword evidence="1" id="KW-1185">Reference proteome</keyword>
<sequence length="231" mass="25730">MITFPLRNILHKPELSGRLAKWAVEISEFNIEYKPRTAIKSQVLADFVAYFSLGLIPLEAKEAVMVSEKTSGDWTLFTDGASNVKGSSLGIVLVTPSGETMRHTIKTVPSTNNKAKYGPLVAGLELARGLCSEVIEIKCDYQLVVNQVYEIFDTKEECMQQYVNKVQAFLAHFMEWSIIHIPREENVEVDEVANLGPSTEMKGYDSGIVIQVLHLVLDVDGYCEVNSTNLV</sequence>
<evidence type="ECO:0000313" key="2">
    <source>
        <dbReference type="RefSeq" id="XP_075088357.1"/>
    </source>
</evidence>
<evidence type="ECO:0000313" key="1">
    <source>
        <dbReference type="Proteomes" id="UP000790787"/>
    </source>
</evidence>
<gene>
    <name evidence="2" type="primary">LOC142170360</name>
</gene>
<proteinExistence type="predicted"/>
<accession>A0AC58STS3</accession>
<dbReference type="Proteomes" id="UP000790787">
    <property type="component" value="Chromosome 16"/>
</dbReference>
<protein>
    <submittedName>
        <fullName evidence="2">Uncharacterized protein LOC142170360</fullName>
    </submittedName>
</protein>
<organism evidence="1 2">
    <name type="scientific">Nicotiana tabacum</name>
    <name type="common">Common tobacco</name>
    <dbReference type="NCBI Taxonomy" id="4097"/>
    <lineage>
        <taxon>Eukaryota</taxon>
        <taxon>Viridiplantae</taxon>
        <taxon>Streptophyta</taxon>
        <taxon>Embryophyta</taxon>
        <taxon>Tracheophyta</taxon>
        <taxon>Spermatophyta</taxon>
        <taxon>Magnoliopsida</taxon>
        <taxon>eudicotyledons</taxon>
        <taxon>Gunneridae</taxon>
        <taxon>Pentapetalae</taxon>
        <taxon>asterids</taxon>
        <taxon>lamiids</taxon>
        <taxon>Solanales</taxon>
        <taxon>Solanaceae</taxon>
        <taxon>Nicotianoideae</taxon>
        <taxon>Nicotianeae</taxon>
        <taxon>Nicotiana</taxon>
    </lineage>
</organism>